<proteinExistence type="inferred from homology"/>
<dbReference type="GO" id="GO:0032543">
    <property type="term" value="P:mitochondrial translation"/>
    <property type="evidence" value="ECO:0007669"/>
    <property type="project" value="TreeGrafter"/>
</dbReference>
<evidence type="ECO:0000313" key="13">
    <source>
        <dbReference type="Proteomes" id="UP000596276"/>
    </source>
</evidence>
<dbReference type="InterPro" id="IPR009080">
    <property type="entry name" value="tRNAsynth_Ia_anticodon-bd"/>
</dbReference>
<keyword evidence="7 9" id="KW-0030">Aminoacyl-tRNA synthetase</keyword>
<dbReference type="EMBL" id="CP044620">
    <property type="protein sequence ID" value="QRD86234.1"/>
    <property type="molecule type" value="Genomic_DNA"/>
</dbReference>
<evidence type="ECO:0000256" key="4">
    <source>
        <dbReference type="ARBA" id="ARBA00022741"/>
    </source>
</evidence>
<dbReference type="SUPFAM" id="SSF47323">
    <property type="entry name" value="Anticodon-binding domain of a subclass of class I aminoacyl-tRNA synthetases"/>
    <property type="match status" value="1"/>
</dbReference>
<dbReference type="Pfam" id="PF05746">
    <property type="entry name" value="DALR_1"/>
    <property type="match status" value="1"/>
</dbReference>
<dbReference type="VEuPathDB" id="FungiDB:F9C07_2220883"/>
<dbReference type="SUPFAM" id="SSF52374">
    <property type="entry name" value="Nucleotidylyl transferase"/>
    <property type="match status" value="1"/>
</dbReference>
<dbReference type="EC" id="6.1.1.19" evidence="2"/>
<dbReference type="Gene3D" id="1.10.730.10">
    <property type="entry name" value="Isoleucyl-tRNA Synthetase, Domain 1"/>
    <property type="match status" value="2"/>
</dbReference>
<organism evidence="12 13">
    <name type="scientific">Aspergillus flavus (strain ATCC 200026 / FGSC A1120 / IAM 13836 / NRRL 3357 / JCM 12722 / SRRC 167)</name>
    <dbReference type="NCBI Taxonomy" id="332952"/>
    <lineage>
        <taxon>Eukaryota</taxon>
        <taxon>Fungi</taxon>
        <taxon>Dikarya</taxon>
        <taxon>Ascomycota</taxon>
        <taxon>Pezizomycotina</taxon>
        <taxon>Eurotiomycetes</taxon>
        <taxon>Eurotiomycetidae</taxon>
        <taxon>Eurotiales</taxon>
        <taxon>Aspergillaceae</taxon>
        <taxon>Aspergillus</taxon>
        <taxon>Aspergillus subgen. Circumdati</taxon>
    </lineage>
</organism>
<dbReference type="AlphaFoldDB" id="A0A7U2QVM3"/>
<evidence type="ECO:0000256" key="2">
    <source>
        <dbReference type="ARBA" id="ARBA00012837"/>
    </source>
</evidence>
<dbReference type="VEuPathDB" id="FungiDB:AFLA_005530"/>
<dbReference type="PANTHER" id="PTHR11956">
    <property type="entry name" value="ARGINYL-TRNA SYNTHETASE"/>
    <property type="match status" value="1"/>
</dbReference>
<evidence type="ECO:0000313" key="12">
    <source>
        <dbReference type="EMBL" id="QRD86234.1"/>
    </source>
</evidence>
<dbReference type="GO" id="GO:0004814">
    <property type="term" value="F:arginine-tRNA ligase activity"/>
    <property type="evidence" value="ECO:0007669"/>
    <property type="project" value="UniProtKB-EC"/>
</dbReference>
<reference evidence="13" key="1">
    <citation type="journal article" date="2021" name="G3 (Bethesda)">
        <title>Chromosome assembled and annotated genome sequence of Aspergillus flavus NRRL 3357.</title>
        <authorList>
            <person name="Skerker J.M."/>
            <person name="Pianalto K.M."/>
            <person name="Mondo S.J."/>
            <person name="Yang K."/>
            <person name="Arkin A.P."/>
            <person name="Keller N.P."/>
            <person name="Grigoriev I.V."/>
            <person name="Louise Glass N.L."/>
        </authorList>
    </citation>
    <scope>NUCLEOTIDE SEQUENCE [LARGE SCALE GENOMIC DNA]</scope>
    <source>
        <strain evidence="13">ATCC 200026 / FGSC A1120 / IAM 13836 / NRRL 3357 / JCM 12722 / SRRC 167</strain>
    </source>
</reference>
<dbReference type="Gene3D" id="3.40.50.620">
    <property type="entry name" value="HUPs"/>
    <property type="match status" value="1"/>
</dbReference>
<evidence type="ECO:0000256" key="10">
    <source>
        <dbReference type="SAM" id="MobiDB-lite"/>
    </source>
</evidence>
<dbReference type="InterPro" id="IPR001278">
    <property type="entry name" value="Arg-tRNA-ligase"/>
</dbReference>
<feature type="region of interest" description="Disordered" evidence="10">
    <location>
        <begin position="1"/>
        <end position="22"/>
    </location>
</feature>
<dbReference type="CDD" id="cd07956">
    <property type="entry name" value="Anticodon_Ia_Arg"/>
    <property type="match status" value="1"/>
</dbReference>
<dbReference type="GO" id="GO:0005739">
    <property type="term" value="C:mitochondrion"/>
    <property type="evidence" value="ECO:0007669"/>
    <property type="project" value="TreeGrafter"/>
</dbReference>
<dbReference type="InterPro" id="IPR014729">
    <property type="entry name" value="Rossmann-like_a/b/a_fold"/>
</dbReference>
<dbReference type="GO" id="GO:0005524">
    <property type="term" value="F:ATP binding"/>
    <property type="evidence" value="ECO:0007669"/>
    <property type="project" value="UniProtKB-KW"/>
</dbReference>
<dbReference type="Proteomes" id="UP000596276">
    <property type="component" value="Chromosome 3"/>
</dbReference>
<dbReference type="SMART" id="SM00836">
    <property type="entry name" value="DALR_1"/>
    <property type="match status" value="1"/>
</dbReference>
<comment type="catalytic activity">
    <reaction evidence="8">
        <text>tRNA(Arg) + L-arginine + ATP = L-arginyl-tRNA(Arg) + AMP + diphosphate</text>
        <dbReference type="Rhea" id="RHEA:20301"/>
        <dbReference type="Rhea" id="RHEA-COMP:9658"/>
        <dbReference type="Rhea" id="RHEA-COMP:9673"/>
        <dbReference type="ChEBI" id="CHEBI:30616"/>
        <dbReference type="ChEBI" id="CHEBI:32682"/>
        <dbReference type="ChEBI" id="CHEBI:33019"/>
        <dbReference type="ChEBI" id="CHEBI:78442"/>
        <dbReference type="ChEBI" id="CHEBI:78513"/>
        <dbReference type="ChEBI" id="CHEBI:456215"/>
        <dbReference type="EC" id="6.1.1.19"/>
    </reaction>
</comment>
<dbReference type="GO" id="GO:0006420">
    <property type="term" value="P:arginyl-tRNA aminoacylation"/>
    <property type="evidence" value="ECO:0007669"/>
    <property type="project" value="InterPro"/>
</dbReference>
<evidence type="ECO:0000256" key="8">
    <source>
        <dbReference type="ARBA" id="ARBA00049339"/>
    </source>
</evidence>
<keyword evidence="5 9" id="KW-0067">ATP-binding</keyword>
<feature type="domain" description="DALR anticodon binding" evidence="11">
    <location>
        <begin position="410"/>
        <end position="507"/>
    </location>
</feature>
<comment type="similarity">
    <text evidence="1 9">Belongs to the class-I aminoacyl-tRNA synthetase family.</text>
</comment>
<evidence type="ECO:0000256" key="9">
    <source>
        <dbReference type="RuleBase" id="RU363038"/>
    </source>
</evidence>
<evidence type="ECO:0000256" key="6">
    <source>
        <dbReference type="ARBA" id="ARBA00022917"/>
    </source>
</evidence>
<evidence type="ECO:0000256" key="1">
    <source>
        <dbReference type="ARBA" id="ARBA00005594"/>
    </source>
</evidence>
<evidence type="ECO:0000256" key="7">
    <source>
        <dbReference type="ARBA" id="ARBA00023146"/>
    </source>
</evidence>
<gene>
    <name evidence="12" type="ORF">F9C07_2220883</name>
</gene>
<protein>
    <recommendedName>
        <fullName evidence="2">arginine--tRNA ligase</fullName>
        <ecNumber evidence="2">6.1.1.19</ecNumber>
    </recommendedName>
</protein>
<keyword evidence="3 9" id="KW-0436">Ligase</keyword>
<evidence type="ECO:0000256" key="3">
    <source>
        <dbReference type="ARBA" id="ARBA00022598"/>
    </source>
</evidence>
<dbReference type="InterPro" id="IPR035684">
    <property type="entry name" value="ArgRS_core"/>
</dbReference>
<evidence type="ECO:0000256" key="5">
    <source>
        <dbReference type="ARBA" id="ARBA00022840"/>
    </source>
</evidence>
<keyword evidence="4 9" id="KW-0547">Nucleotide-binding</keyword>
<sequence length="531" mass="60485">MSCSAPKPPERETSNPHPIHLPPLTPHHIVLPLILQNGNNYGSNHRLGLREPNNPDAGRKRIIIEFGSPNIAKPFRAGHLRSTILGGFLANLYEEAGWDKFGDLDVLERDPIAQLLDVYVRVSAVGRKEQESIESMRKVIASRKSQGHPLEDMERELELLQANSMDERAIKYFKRMCEGGEEALGLWKKFRDLSIIKYQASFARLNIHYDVYAGESQIKNESMKEVENMTKEKRVSEVSDGAVLVDLTKYSKKLSKEIVRKKDGTSNYMSRDIGAVFERDEEYHYDNMIYVIASQQDLHMAQLIKIIELIGRKGLADKLEHVNFGLVHEMSTRRGTVKFLDDILRDAKDKMQEVMRSNQAKYEQVEDSEKIADILDISAVLVQDMASKRNDYTFDMDRMTSFEGDKGPYLQYSHARLCSIIRKADLPSEPLKDADLSLLQEKHAASIVQKLEQWPELTHALNSSYEHLNILNSEPELKLARLTLYSCARQVLSNAMRLLGLTPVERYQMRSPALINRVCADNNIGCNSAGR</sequence>
<keyword evidence="13" id="KW-1185">Reference proteome</keyword>
<dbReference type="PRINTS" id="PR01038">
    <property type="entry name" value="TRNASYNTHARG"/>
</dbReference>
<dbReference type="InterPro" id="IPR008909">
    <property type="entry name" value="DALR_anticod-bd"/>
</dbReference>
<evidence type="ECO:0000259" key="11">
    <source>
        <dbReference type="SMART" id="SM00836"/>
    </source>
</evidence>
<dbReference type="Pfam" id="PF00750">
    <property type="entry name" value="tRNA-synt_1d"/>
    <property type="match status" value="1"/>
</dbReference>
<name>A0A7U2QVM3_ASPFN</name>
<dbReference type="PANTHER" id="PTHR11956:SF11">
    <property type="entry name" value="ARGININE--TRNA LIGASE, MITOCHONDRIAL-RELATED"/>
    <property type="match status" value="1"/>
</dbReference>
<accession>A0A7U2QVM3</accession>
<dbReference type="NCBIfam" id="TIGR00456">
    <property type="entry name" value="argS"/>
    <property type="match status" value="1"/>
</dbReference>
<keyword evidence="6 9" id="KW-0648">Protein biosynthesis</keyword>